<dbReference type="AlphaFoldDB" id="A0A2N8L2K8"/>
<evidence type="ECO:0000313" key="9">
    <source>
        <dbReference type="EMBL" id="PND39940.1"/>
    </source>
</evidence>
<feature type="transmembrane region" description="Helical" evidence="6">
    <location>
        <begin position="724"/>
        <end position="750"/>
    </location>
</feature>
<dbReference type="RefSeq" id="WP_102766074.1">
    <property type="nucleotide sequence ID" value="NZ_POSP01000001.1"/>
</dbReference>
<feature type="transmembrane region" description="Helical" evidence="6">
    <location>
        <begin position="378"/>
        <end position="397"/>
    </location>
</feature>
<evidence type="ECO:0000256" key="2">
    <source>
        <dbReference type="ARBA" id="ARBA00022475"/>
    </source>
</evidence>
<dbReference type="PANTHER" id="PTHR30572:SF18">
    <property type="entry name" value="ABC-TYPE MACROLIDE FAMILY EXPORT SYSTEM PERMEASE COMPONENT 2"/>
    <property type="match status" value="1"/>
</dbReference>
<evidence type="ECO:0000256" key="5">
    <source>
        <dbReference type="ARBA" id="ARBA00023136"/>
    </source>
</evidence>
<evidence type="ECO:0000313" key="10">
    <source>
        <dbReference type="Proteomes" id="UP000235916"/>
    </source>
</evidence>
<organism evidence="9 10">
    <name type="scientific">Kinneretia aquatilis</name>
    <dbReference type="NCBI Taxonomy" id="2070761"/>
    <lineage>
        <taxon>Bacteria</taxon>
        <taxon>Pseudomonadati</taxon>
        <taxon>Pseudomonadota</taxon>
        <taxon>Betaproteobacteria</taxon>
        <taxon>Burkholderiales</taxon>
        <taxon>Sphaerotilaceae</taxon>
        <taxon>Roseateles</taxon>
    </lineage>
</organism>
<keyword evidence="2" id="KW-1003">Cell membrane</keyword>
<keyword evidence="10" id="KW-1185">Reference proteome</keyword>
<evidence type="ECO:0000256" key="4">
    <source>
        <dbReference type="ARBA" id="ARBA00022989"/>
    </source>
</evidence>
<comment type="subcellular location">
    <subcellularLocation>
        <location evidence="1">Cell membrane</location>
        <topology evidence="1">Multi-pass membrane protein</topology>
    </subcellularLocation>
</comment>
<comment type="caution">
    <text evidence="9">The sequence shown here is derived from an EMBL/GenBank/DDBJ whole genome shotgun (WGS) entry which is preliminary data.</text>
</comment>
<feature type="domain" description="ABC3 transporter permease C-terminal" evidence="7">
    <location>
        <begin position="682"/>
        <end position="793"/>
    </location>
</feature>
<feature type="transmembrane region" description="Helical" evidence="6">
    <location>
        <begin position="765"/>
        <end position="784"/>
    </location>
</feature>
<sequence>MKLKDLRVSWRQLLAEPAYSLVVVLGLAVAIAAAYLIALLLNDRWLPDPSVPQPDRVVRLEFKGNIPGRNDDWFSSMPFVFRHALLDAKAPVSHVARVAESDLGLRVGEQVSKNHVMFADPELVDIFGLKALSGDVRAALSKPDTVALTTGAAERLFGRSSDVLGQRLRMRGQEMTVAALLPRQAANSELEFDVLANFESPASDQAPWMLRAWYFINGNVYARLADGASAAQLGTLMQSIFDRSPGTTEVPPEWRAGGRKSAFVRAMPLTRIPFEGGGSQTRLMLYSALSLMALTMLALAAINYVNLSSVRTLRRQREIAVRKSLGASPARLGLQFVLESSLVASLAGVVGLLLAWLLAPGFADLLDVQFASKLFAPAQLISLALACLLLGALTGLYPARVALGVHCAPALQGRKQSEGAAGRRLRRAMTVLQFSAALTLSGAAVVVVWQSEFVARLNPGFKTEGLLAIELPPSAKREAKLGLYEALRGHASVQRLSMSDDIPGRNGIGAVVSLTRGATKVSTRRSLADGSFVDTYGIPLLAGSLDGVSVPEVSPFDPSVPKQVWPVLIDATSAQAMGFASPNDALGQVMLAEDLEVRVQAVSGPIRQESARDLRQPQLFMLLKHGHSVLTLAGSDLPALRAAAQEAWPRYFPEDVLLLSSVHEELAQRYRLDRNIGRLIAVTSLLALLLAAFGVYALAAYTVRRAALEIVIRKLHGAGHRHIAALLIKEFAPLLGLAALISLPLIWWIAQQYLSGFIERAQMGGWPLLAALLVTLLMSGLAGLRHALAAMSMRPIQALRD</sequence>
<feature type="transmembrane region" description="Helical" evidence="6">
    <location>
        <begin position="332"/>
        <end position="358"/>
    </location>
</feature>
<dbReference type="OrthoDB" id="9770036at2"/>
<evidence type="ECO:0000259" key="8">
    <source>
        <dbReference type="Pfam" id="PF12704"/>
    </source>
</evidence>
<feature type="transmembrane region" description="Helical" evidence="6">
    <location>
        <begin position="679"/>
        <end position="703"/>
    </location>
</feature>
<dbReference type="Pfam" id="PF12704">
    <property type="entry name" value="MacB_PCD"/>
    <property type="match status" value="1"/>
</dbReference>
<dbReference type="InterPro" id="IPR025857">
    <property type="entry name" value="MacB_PCD"/>
</dbReference>
<evidence type="ECO:0000259" key="7">
    <source>
        <dbReference type="Pfam" id="PF02687"/>
    </source>
</evidence>
<evidence type="ECO:0000256" key="3">
    <source>
        <dbReference type="ARBA" id="ARBA00022692"/>
    </source>
</evidence>
<feature type="domain" description="MacB-like periplasmic core" evidence="8">
    <location>
        <begin position="20"/>
        <end position="235"/>
    </location>
</feature>
<proteinExistence type="predicted"/>
<keyword evidence="3 6" id="KW-0812">Transmembrane</keyword>
<dbReference type="GO" id="GO:0005886">
    <property type="term" value="C:plasma membrane"/>
    <property type="evidence" value="ECO:0007669"/>
    <property type="project" value="UniProtKB-SubCell"/>
</dbReference>
<evidence type="ECO:0000256" key="1">
    <source>
        <dbReference type="ARBA" id="ARBA00004651"/>
    </source>
</evidence>
<dbReference type="InterPro" id="IPR003838">
    <property type="entry name" value="ABC3_permease_C"/>
</dbReference>
<gene>
    <name evidence="9" type="ORF">C1O66_00605</name>
</gene>
<accession>A0A2N8L2K8</accession>
<reference evidence="9 10" key="1">
    <citation type="submission" date="2018-01" db="EMBL/GenBank/DDBJ databases">
        <title>Draft genome sequence of Paucibacter aquatile CR182 isolated from freshwater of the Nakdong River.</title>
        <authorList>
            <person name="Choi A."/>
            <person name="Chung E.J."/>
        </authorList>
    </citation>
    <scope>NUCLEOTIDE SEQUENCE [LARGE SCALE GENOMIC DNA]</scope>
    <source>
        <strain evidence="9 10">CR182</strain>
    </source>
</reference>
<protein>
    <recommendedName>
        <fullName evidence="11">ABC transporter permease</fullName>
    </recommendedName>
</protein>
<dbReference type="InterPro" id="IPR050250">
    <property type="entry name" value="Macrolide_Exporter_MacB"/>
</dbReference>
<feature type="domain" description="ABC3 transporter permease C-terminal" evidence="7">
    <location>
        <begin position="291"/>
        <end position="403"/>
    </location>
</feature>
<dbReference type="PANTHER" id="PTHR30572">
    <property type="entry name" value="MEMBRANE COMPONENT OF TRANSPORTER-RELATED"/>
    <property type="match status" value="1"/>
</dbReference>
<name>A0A2N8L2K8_9BURK</name>
<dbReference type="GO" id="GO:0022857">
    <property type="term" value="F:transmembrane transporter activity"/>
    <property type="evidence" value="ECO:0007669"/>
    <property type="project" value="TreeGrafter"/>
</dbReference>
<evidence type="ECO:0000256" key="6">
    <source>
        <dbReference type="SAM" id="Phobius"/>
    </source>
</evidence>
<keyword evidence="5 6" id="KW-0472">Membrane</keyword>
<dbReference type="Pfam" id="PF02687">
    <property type="entry name" value="FtsX"/>
    <property type="match status" value="2"/>
</dbReference>
<feature type="transmembrane region" description="Helical" evidence="6">
    <location>
        <begin position="21"/>
        <end position="41"/>
    </location>
</feature>
<feature type="transmembrane region" description="Helical" evidence="6">
    <location>
        <begin position="283"/>
        <end position="307"/>
    </location>
</feature>
<evidence type="ECO:0008006" key="11">
    <source>
        <dbReference type="Google" id="ProtNLM"/>
    </source>
</evidence>
<dbReference type="EMBL" id="POSP01000001">
    <property type="protein sequence ID" value="PND39940.1"/>
    <property type="molecule type" value="Genomic_DNA"/>
</dbReference>
<feature type="transmembrane region" description="Helical" evidence="6">
    <location>
        <begin position="431"/>
        <end position="449"/>
    </location>
</feature>
<dbReference type="Proteomes" id="UP000235916">
    <property type="component" value="Unassembled WGS sequence"/>
</dbReference>
<keyword evidence="4 6" id="KW-1133">Transmembrane helix</keyword>